<proteinExistence type="predicted"/>
<sequence>MLGWALAGLGVAGGAWLLAPREPAVTNIRFDDSLLEGGIDAWLSVTESRVPNLRPGAAKRVHWAQTPETRSGWAVVYVHGFSAAPDEIRPVPDLVAEGLGANLVFTRLKGHGQDGPAMAEATVEGWMMDVAEALAIARRVGDRVLLMGTSTGATLATLALHEAMSDRVTGIVLVSPNFRVADPKSALITWPGARWWLPWMAGREIGFEPRNAEHGRLWTTRYPSRAVLPMGAAVRAVHRRRHEAVRTPALFVFDPGDQIVDHRITRKVAARWGAPATLHEVTLGPEDDPARHLIAGDVLSPRLSIPVAARVLDWARSLPG</sequence>
<dbReference type="EMBL" id="FXYF01000006">
    <property type="protein sequence ID" value="SMX41475.1"/>
    <property type="molecule type" value="Genomic_DNA"/>
</dbReference>
<reference evidence="2 3" key="1">
    <citation type="submission" date="2017-05" db="EMBL/GenBank/DDBJ databases">
        <authorList>
            <person name="Song R."/>
            <person name="Chenine A.L."/>
            <person name="Ruprecht R.M."/>
        </authorList>
    </citation>
    <scope>NUCLEOTIDE SEQUENCE [LARGE SCALE GENOMIC DNA]</scope>
    <source>
        <strain evidence="2 3">CECT 8898</strain>
    </source>
</reference>
<evidence type="ECO:0000313" key="2">
    <source>
        <dbReference type="EMBL" id="SMX41475.1"/>
    </source>
</evidence>
<dbReference type="Gene3D" id="3.40.50.1820">
    <property type="entry name" value="alpha/beta hydrolase"/>
    <property type="match status" value="1"/>
</dbReference>
<dbReference type="SUPFAM" id="SSF53474">
    <property type="entry name" value="alpha/beta-Hydrolases"/>
    <property type="match status" value="1"/>
</dbReference>
<accession>A0A238KF66</accession>
<dbReference type="Proteomes" id="UP000207598">
    <property type="component" value="Unassembled WGS sequence"/>
</dbReference>
<dbReference type="Pfam" id="PF12146">
    <property type="entry name" value="Hydrolase_4"/>
    <property type="match status" value="1"/>
</dbReference>
<dbReference type="EC" id="3.1.1.23" evidence="2"/>
<dbReference type="InterPro" id="IPR022742">
    <property type="entry name" value="Hydrolase_4"/>
</dbReference>
<evidence type="ECO:0000259" key="1">
    <source>
        <dbReference type="Pfam" id="PF12146"/>
    </source>
</evidence>
<name>A0A238KF66_9RHOB</name>
<dbReference type="RefSeq" id="WP_094021228.1">
    <property type="nucleotide sequence ID" value="NZ_FXYF01000006.1"/>
</dbReference>
<feature type="domain" description="Serine aminopeptidase S33" evidence="1">
    <location>
        <begin position="74"/>
        <end position="274"/>
    </location>
</feature>
<dbReference type="GO" id="GO:0047372">
    <property type="term" value="F:monoacylglycerol lipase activity"/>
    <property type="evidence" value="ECO:0007669"/>
    <property type="project" value="UniProtKB-EC"/>
</dbReference>
<organism evidence="2 3">
    <name type="scientific">Maliponia aquimaris</name>
    <dbReference type="NCBI Taxonomy" id="1673631"/>
    <lineage>
        <taxon>Bacteria</taxon>
        <taxon>Pseudomonadati</taxon>
        <taxon>Pseudomonadota</taxon>
        <taxon>Alphaproteobacteria</taxon>
        <taxon>Rhodobacterales</taxon>
        <taxon>Paracoccaceae</taxon>
        <taxon>Maliponia</taxon>
    </lineage>
</organism>
<gene>
    <name evidence="2" type="ORF">MAA8898_02396</name>
</gene>
<dbReference type="OrthoDB" id="5416147at2"/>
<keyword evidence="3" id="KW-1185">Reference proteome</keyword>
<keyword evidence="2" id="KW-0378">Hydrolase</keyword>
<dbReference type="InterPro" id="IPR029058">
    <property type="entry name" value="AB_hydrolase_fold"/>
</dbReference>
<dbReference type="AlphaFoldDB" id="A0A238KF66"/>
<evidence type="ECO:0000313" key="3">
    <source>
        <dbReference type="Proteomes" id="UP000207598"/>
    </source>
</evidence>
<protein>
    <submittedName>
        <fullName evidence="2">Thermostable monoacylglycerol lipase</fullName>
        <ecNumber evidence="2">3.1.1.23</ecNumber>
    </submittedName>
</protein>